<feature type="compositionally biased region" description="Polar residues" evidence="1">
    <location>
        <begin position="1"/>
        <end position="11"/>
    </location>
</feature>
<gene>
    <name evidence="2" type="ORF">CYMTET_15643</name>
</gene>
<dbReference type="AlphaFoldDB" id="A0AAE0L8Q5"/>
<feature type="compositionally biased region" description="Basic residues" evidence="1">
    <location>
        <begin position="16"/>
        <end position="26"/>
    </location>
</feature>
<dbReference type="EMBL" id="LGRX02006655">
    <property type="protein sequence ID" value="KAK3276271.1"/>
    <property type="molecule type" value="Genomic_DNA"/>
</dbReference>
<keyword evidence="3" id="KW-1185">Reference proteome</keyword>
<sequence length="239" mass="26474">MSSHRNSSCFPGSQVRLKKAPGRRSQIRAGDGTESTKDSLNSLDKLLNQEQSVTKAEPTQEEDAPVQRPEGDPATPALEGFGGKRVAKDQLDEFFDIGMRFEGFFALIKALQGGMGDLDNTRVGQTVIVASDIEALLLWEYQAYEVKSIYYQKVDDELGATRFAVECFSAAPPEAEGWEQWCELYSEAYHSFSGPVKCRRSQLKLRSVGGELKESLQIALPILGFWISVSYAFVKTASE</sequence>
<organism evidence="2 3">
    <name type="scientific">Cymbomonas tetramitiformis</name>
    <dbReference type="NCBI Taxonomy" id="36881"/>
    <lineage>
        <taxon>Eukaryota</taxon>
        <taxon>Viridiplantae</taxon>
        <taxon>Chlorophyta</taxon>
        <taxon>Pyramimonadophyceae</taxon>
        <taxon>Pyramimonadales</taxon>
        <taxon>Pyramimonadaceae</taxon>
        <taxon>Cymbomonas</taxon>
    </lineage>
</organism>
<protein>
    <submittedName>
        <fullName evidence="2">Uncharacterized protein</fullName>
    </submittedName>
</protein>
<reference evidence="2 3" key="1">
    <citation type="journal article" date="2015" name="Genome Biol. Evol.">
        <title>Comparative Genomics of a Bacterivorous Green Alga Reveals Evolutionary Causalities and Consequences of Phago-Mixotrophic Mode of Nutrition.</title>
        <authorList>
            <person name="Burns J.A."/>
            <person name="Paasch A."/>
            <person name="Narechania A."/>
            <person name="Kim E."/>
        </authorList>
    </citation>
    <scope>NUCLEOTIDE SEQUENCE [LARGE SCALE GENOMIC DNA]</scope>
    <source>
        <strain evidence="2 3">PLY_AMNH</strain>
    </source>
</reference>
<dbReference type="Proteomes" id="UP001190700">
    <property type="component" value="Unassembled WGS sequence"/>
</dbReference>
<feature type="region of interest" description="Disordered" evidence="1">
    <location>
        <begin position="1"/>
        <end position="82"/>
    </location>
</feature>
<evidence type="ECO:0000313" key="2">
    <source>
        <dbReference type="EMBL" id="KAK3276271.1"/>
    </source>
</evidence>
<proteinExistence type="predicted"/>
<comment type="caution">
    <text evidence="2">The sequence shown here is derived from an EMBL/GenBank/DDBJ whole genome shotgun (WGS) entry which is preliminary data.</text>
</comment>
<evidence type="ECO:0000256" key="1">
    <source>
        <dbReference type="SAM" id="MobiDB-lite"/>
    </source>
</evidence>
<name>A0AAE0L8Q5_9CHLO</name>
<evidence type="ECO:0000313" key="3">
    <source>
        <dbReference type="Proteomes" id="UP001190700"/>
    </source>
</evidence>
<feature type="compositionally biased region" description="Polar residues" evidence="1">
    <location>
        <begin position="38"/>
        <end position="54"/>
    </location>
</feature>
<accession>A0AAE0L8Q5</accession>